<sequence length="350" mass="40534">MYPTILIDIFVLIGLLLFLIYLLKGYQIFKLGWNCEKTFLKYYLIFFVMEFIWYLAKVINWFVISTYIIDQSYESIDFSLHESFEEINLILSLFSMFASSFFFTKLENTLLYSQTSGKLALWIWIALAIYSFGKISLIPNLGILSSITIIIILFKLRRCRKLSPKIRIYSRSLSFGLLLYALANIGFQFLNFRFEGKPLYYIFAGRYYSEIELFFFLKRFTPFIFALSMIFIGYGAIMTCHLPLDNSKQRSIFGVKHQDLNYLQVSIQAAQYQFGNPKIIHTSNSIKQKVDLLKSPTLDSNQHKVSSTANQISLFSPVNSINETSQPVCSKCNARADFGALFCPKCGRDL</sequence>
<feature type="transmembrane region" description="Helical" evidence="1">
    <location>
        <begin position="87"/>
        <end position="104"/>
    </location>
</feature>
<name>A0ABY6HQA6_9ARCH</name>
<keyword evidence="1" id="KW-1133">Transmembrane helix</keyword>
<organism evidence="2 3">
    <name type="scientific">Candidatus Lokiarchaeum ossiferum</name>
    <dbReference type="NCBI Taxonomy" id="2951803"/>
    <lineage>
        <taxon>Archaea</taxon>
        <taxon>Promethearchaeati</taxon>
        <taxon>Promethearchaeota</taxon>
        <taxon>Promethearchaeia</taxon>
        <taxon>Promethearchaeales</taxon>
        <taxon>Promethearchaeaceae</taxon>
        <taxon>Candidatus Lokiarchaeum</taxon>
    </lineage>
</organism>
<evidence type="ECO:0000313" key="2">
    <source>
        <dbReference type="EMBL" id="UYP45590.1"/>
    </source>
</evidence>
<dbReference type="Proteomes" id="UP001208689">
    <property type="component" value="Chromosome"/>
</dbReference>
<evidence type="ECO:0008006" key="4">
    <source>
        <dbReference type="Google" id="ProtNLM"/>
    </source>
</evidence>
<gene>
    <name evidence="2" type="ORF">NEF87_001875</name>
</gene>
<evidence type="ECO:0000313" key="3">
    <source>
        <dbReference type="Proteomes" id="UP001208689"/>
    </source>
</evidence>
<feature type="transmembrane region" description="Helical" evidence="1">
    <location>
        <begin position="116"/>
        <end position="132"/>
    </location>
</feature>
<keyword evidence="1" id="KW-0472">Membrane</keyword>
<feature type="transmembrane region" description="Helical" evidence="1">
    <location>
        <begin position="223"/>
        <end position="244"/>
    </location>
</feature>
<evidence type="ECO:0000256" key="1">
    <source>
        <dbReference type="SAM" id="Phobius"/>
    </source>
</evidence>
<protein>
    <recommendedName>
        <fullName evidence="4">Zinc ribbon domain-containing protein</fullName>
    </recommendedName>
</protein>
<dbReference type="EMBL" id="CP104013">
    <property type="protein sequence ID" value="UYP45590.1"/>
    <property type="molecule type" value="Genomic_DNA"/>
</dbReference>
<feature type="transmembrane region" description="Helical" evidence="1">
    <location>
        <begin position="6"/>
        <end position="23"/>
    </location>
</feature>
<accession>A0ABY6HQA6</accession>
<proteinExistence type="predicted"/>
<keyword evidence="1" id="KW-0812">Transmembrane</keyword>
<feature type="transmembrane region" description="Helical" evidence="1">
    <location>
        <begin position="168"/>
        <end position="190"/>
    </location>
</feature>
<feature type="transmembrane region" description="Helical" evidence="1">
    <location>
        <begin position="43"/>
        <end position="67"/>
    </location>
</feature>
<reference evidence="2" key="1">
    <citation type="submission" date="2022-09" db="EMBL/GenBank/DDBJ databases">
        <title>Actin cytoskeleton and complex cell architecture in an #Asgard archaeon.</title>
        <authorList>
            <person name="Ponce Toledo R.I."/>
            <person name="Schleper C."/>
            <person name="Rodrigues Oliveira T."/>
            <person name="Wollweber F."/>
            <person name="Xu J."/>
            <person name="Rittmann S."/>
            <person name="Klingl A."/>
            <person name="Pilhofer M."/>
        </authorList>
    </citation>
    <scope>NUCLEOTIDE SEQUENCE</scope>
    <source>
        <strain evidence="2">B-35</strain>
    </source>
</reference>
<feature type="transmembrane region" description="Helical" evidence="1">
    <location>
        <begin position="138"/>
        <end position="156"/>
    </location>
</feature>
<keyword evidence="3" id="KW-1185">Reference proteome</keyword>